<dbReference type="OrthoDB" id="9811121at2"/>
<dbReference type="InterPro" id="IPR036526">
    <property type="entry name" value="C-N_Hydrolase_sf"/>
</dbReference>
<reference evidence="3 4" key="1">
    <citation type="submission" date="2019-07" db="EMBL/GenBank/DDBJ databases">
        <title>Whole genome shotgun sequence of Acetobacter oeni NBRC 105207.</title>
        <authorList>
            <person name="Hosoyama A."/>
            <person name="Uohara A."/>
            <person name="Ohji S."/>
            <person name="Ichikawa N."/>
        </authorList>
    </citation>
    <scope>NUCLEOTIDE SEQUENCE [LARGE SCALE GENOMIC DNA]</scope>
    <source>
        <strain evidence="3 4">NBRC 105207</strain>
    </source>
</reference>
<dbReference type="PANTHER" id="PTHR23088">
    <property type="entry name" value="NITRILASE-RELATED"/>
    <property type="match status" value="1"/>
</dbReference>
<keyword evidence="3" id="KW-0378">Hydrolase</keyword>
<dbReference type="SUPFAM" id="SSF56317">
    <property type="entry name" value="Carbon-nitrogen hydrolase"/>
    <property type="match status" value="1"/>
</dbReference>
<accession>A0A511XMK4</accession>
<name>A0A511XMK4_9PROT</name>
<keyword evidence="4" id="KW-1185">Reference proteome</keyword>
<sequence>MKVALGQFAVASEWSVNLAHCVSLVERAAAEGAGLLVLPESIIAADIKDPGITVRTAQPLDGPFVTGLAEVLEGTELTLIGCISVPARPGFAYNCQIVVNGTGVVAVYRKLHLYDAFSMKESDHYVPGNEVPALVRVGDINVGLMTCYDVRFPELARRLALDGADLLTVPAAWVRGPSKEWHWEVMVTARALENTCYVAAVGECGLRNIGCSMMVDPLGVAVVRAGIAPDLLFCDVSRDRIVAARQALPVLANRRFAEPELHAQTVTERH</sequence>
<dbReference type="RefSeq" id="WP_146890130.1">
    <property type="nucleotide sequence ID" value="NZ_BJYG01000035.1"/>
</dbReference>
<evidence type="ECO:0000313" key="4">
    <source>
        <dbReference type="Proteomes" id="UP000321746"/>
    </source>
</evidence>
<dbReference type="InterPro" id="IPR047999">
    <property type="entry name" value="De_GSH_amidase"/>
</dbReference>
<evidence type="ECO:0000313" key="3">
    <source>
        <dbReference type="EMBL" id="GEN64170.1"/>
    </source>
</evidence>
<dbReference type="InterPro" id="IPR003010">
    <property type="entry name" value="C-N_Hydrolase"/>
</dbReference>
<protein>
    <submittedName>
        <fullName evidence="3">Hydrolase</fullName>
    </submittedName>
</protein>
<gene>
    <name evidence="3" type="ORF">AOE01nite_23940</name>
</gene>
<evidence type="ECO:0000259" key="2">
    <source>
        <dbReference type="PROSITE" id="PS50263"/>
    </source>
</evidence>
<organism evidence="3 4">
    <name type="scientific">Acetobacter oeni</name>
    <dbReference type="NCBI Taxonomy" id="304077"/>
    <lineage>
        <taxon>Bacteria</taxon>
        <taxon>Pseudomonadati</taxon>
        <taxon>Pseudomonadota</taxon>
        <taxon>Alphaproteobacteria</taxon>
        <taxon>Acetobacterales</taxon>
        <taxon>Acetobacteraceae</taxon>
        <taxon>Acetobacter</taxon>
    </lineage>
</organism>
<dbReference type="EMBL" id="BJYG01000035">
    <property type="protein sequence ID" value="GEN64170.1"/>
    <property type="molecule type" value="Genomic_DNA"/>
</dbReference>
<dbReference type="Pfam" id="PF00795">
    <property type="entry name" value="CN_hydrolase"/>
    <property type="match status" value="1"/>
</dbReference>
<dbReference type="Proteomes" id="UP000321746">
    <property type="component" value="Unassembled WGS sequence"/>
</dbReference>
<dbReference type="InterPro" id="IPR001110">
    <property type="entry name" value="UPF0012_CS"/>
</dbReference>
<dbReference type="PANTHER" id="PTHR23088:SF27">
    <property type="entry name" value="DEAMINATED GLUTATHIONE AMIDASE"/>
    <property type="match status" value="1"/>
</dbReference>
<feature type="domain" description="CN hydrolase" evidence="2">
    <location>
        <begin position="1"/>
        <end position="238"/>
    </location>
</feature>
<dbReference type="NCBIfam" id="NF033621">
    <property type="entry name" value="de_GSH_amidase"/>
    <property type="match status" value="1"/>
</dbReference>
<dbReference type="Gene3D" id="3.60.110.10">
    <property type="entry name" value="Carbon-nitrogen hydrolase"/>
    <property type="match status" value="1"/>
</dbReference>
<evidence type="ECO:0000256" key="1">
    <source>
        <dbReference type="ARBA" id="ARBA00010613"/>
    </source>
</evidence>
<comment type="similarity">
    <text evidence="1">Belongs to the carbon-nitrogen hydrolase superfamily. NIT1/NIT2 family.</text>
</comment>
<dbReference type="PROSITE" id="PS50263">
    <property type="entry name" value="CN_HYDROLASE"/>
    <property type="match status" value="1"/>
</dbReference>
<dbReference type="PROSITE" id="PS01227">
    <property type="entry name" value="UPF0012"/>
    <property type="match status" value="1"/>
</dbReference>
<comment type="caution">
    <text evidence="3">The sequence shown here is derived from an EMBL/GenBank/DDBJ whole genome shotgun (WGS) entry which is preliminary data.</text>
</comment>
<dbReference type="AlphaFoldDB" id="A0A511XMK4"/>
<dbReference type="GO" id="GO:0016787">
    <property type="term" value="F:hydrolase activity"/>
    <property type="evidence" value="ECO:0007669"/>
    <property type="project" value="UniProtKB-KW"/>
</dbReference>
<dbReference type="CDD" id="cd07581">
    <property type="entry name" value="nitrilase_3"/>
    <property type="match status" value="1"/>
</dbReference>
<proteinExistence type="inferred from homology"/>